<evidence type="ECO:0000256" key="4">
    <source>
        <dbReference type="ARBA" id="ARBA00023315"/>
    </source>
</evidence>
<dbReference type="InterPro" id="IPR001451">
    <property type="entry name" value="Hexapep"/>
</dbReference>
<proteinExistence type="inferred from homology"/>
<evidence type="ECO:0000256" key="1">
    <source>
        <dbReference type="ARBA" id="ARBA00007274"/>
    </source>
</evidence>
<keyword evidence="3" id="KW-0677">Repeat</keyword>
<dbReference type="SUPFAM" id="SSF51161">
    <property type="entry name" value="Trimeric LpxA-like enzymes"/>
    <property type="match status" value="1"/>
</dbReference>
<dbReference type="Gene3D" id="2.160.10.10">
    <property type="entry name" value="Hexapeptide repeat proteins"/>
    <property type="match status" value="1"/>
</dbReference>
<name>A0A6P0UIB4_9FLAO</name>
<keyword evidence="4" id="KW-0012">Acyltransferase</keyword>
<evidence type="ECO:0000313" key="5">
    <source>
        <dbReference type="EMBL" id="NER11529.1"/>
    </source>
</evidence>
<dbReference type="EMBL" id="JAABOP010000005">
    <property type="protein sequence ID" value="NER11529.1"/>
    <property type="molecule type" value="Genomic_DNA"/>
</dbReference>
<evidence type="ECO:0000256" key="3">
    <source>
        <dbReference type="ARBA" id="ARBA00022737"/>
    </source>
</evidence>
<keyword evidence="2 5" id="KW-0808">Transferase</keyword>
<dbReference type="InterPro" id="IPR011004">
    <property type="entry name" value="Trimer_LpxA-like_sf"/>
</dbReference>
<protein>
    <submittedName>
        <fullName evidence="5">Antibiotic acetyltransferase</fullName>
    </submittedName>
</protein>
<dbReference type="PANTHER" id="PTHR43300">
    <property type="entry name" value="ACETYLTRANSFERASE"/>
    <property type="match status" value="1"/>
</dbReference>
<dbReference type="PANTHER" id="PTHR43300:SF11">
    <property type="entry name" value="ACETYLTRANSFERASE RV3034C-RELATED"/>
    <property type="match status" value="1"/>
</dbReference>
<accession>A0A6P0UIB4</accession>
<gene>
    <name evidence="5" type="ORF">GWK09_13435</name>
</gene>
<evidence type="ECO:0000256" key="2">
    <source>
        <dbReference type="ARBA" id="ARBA00022679"/>
    </source>
</evidence>
<sequence length="205" mass="22878">MRFGRNVFIGYSTYFEGYNSIGNKSSVVSSRIGYGSYIAEGSTISKTEIGRFSSIGPNVNCIFGKHPAETFVSTHPAFFSTRKEIALSLVVEQRFKEFADPRDKEGKYSIIIGNDVWIGANVSLMEGIVIGDGSIIAANAIVTKDVAPYSIMGGVPAKLIKKRFKEEEEAFLLQLQWWDKPLSWISEHAIFFDDVRKLQKNLGYV</sequence>
<dbReference type="InterPro" id="IPR050179">
    <property type="entry name" value="Trans_hexapeptide_repeat"/>
</dbReference>
<dbReference type="GO" id="GO:0016746">
    <property type="term" value="F:acyltransferase activity"/>
    <property type="evidence" value="ECO:0007669"/>
    <property type="project" value="UniProtKB-KW"/>
</dbReference>
<dbReference type="AlphaFoldDB" id="A0A6P0UIB4"/>
<organism evidence="5 6">
    <name type="scientific">Muriicola jejuensis</name>
    <dbReference type="NCBI Taxonomy" id="504488"/>
    <lineage>
        <taxon>Bacteria</taxon>
        <taxon>Pseudomonadati</taxon>
        <taxon>Bacteroidota</taxon>
        <taxon>Flavobacteriia</taxon>
        <taxon>Flavobacteriales</taxon>
        <taxon>Flavobacteriaceae</taxon>
        <taxon>Muriicola</taxon>
    </lineage>
</organism>
<dbReference type="CDD" id="cd03349">
    <property type="entry name" value="LbH_XAT"/>
    <property type="match status" value="1"/>
</dbReference>
<evidence type="ECO:0000313" key="6">
    <source>
        <dbReference type="Proteomes" id="UP000468443"/>
    </source>
</evidence>
<dbReference type="InterPro" id="IPR018357">
    <property type="entry name" value="Hexapep_transf_CS"/>
</dbReference>
<reference evidence="5 6" key="1">
    <citation type="submission" date="2020-01" db="EMBL/GenBank/DDBJ databases">
        <title>Muriicola jejuensis KCTC 22299.</title>
        <authorList>
            <person name="Wang G."/>
        </authorList>
    </citation>
    <scope>NUCLEOTIDE SEQUENCE [LARGE SCALE GENOMIC DNA]</scope>
    <source>
        <strain evidence="5 6">KCTC 22299</strain>
    </source>
</reference>
<dbReference type="Pfam" id="PF00132">
    <property type="entry name" value="Hexapep"/>
    <property type="match status" value="1"/>
</dbReference>
<comment type="similarity">
    <text evidence="1">Belongs to the transferase hexapeptide repeat family.</text>
</comment>
<keyword evidence="6" id="KW-1185">Reference proteome</keyword>
<comment type="caution">
    <text evidence="5">The sequence shown here is derived from an EMBL/GenBank/DDBJ whole genome shotgun (WGS) entry which is preliminary data.</text>
</comment>
<dbReference type="PROSITE" id="PS00101">
    <property type="entry name" value="HEXAPEP_TRANSFERASES"/>
    <property type="match status" value="1"/>
</dbReference>
<dbReference type="Proteomes" id="UP000468443">
    <property type="component" value="Unassembled WGS sequence"/>
</dbReference>